<name>A0ABM6A6J3_9LACO</name>
<dbReference type="InterPro" id="IPR000829">
    <property type="entry name" value="DAGK"/>
</dbReference>
<keyword evidence="8 16" id="KW-0418">Kinase</keyword>
<evidence type="ECO:0000256" key="11">
    <source>
        <dbReference type="ARBA" id="ARBA00023098"/>
    </source>
</evidence>
<dbReference type="GO" id="GO:0004143">
    <property type="term" value="F:ATP-dependent diacylglycerol kinase activity"/>
    <property type="evidence" value="ECO:0007669"/>
    <property type="project" value="UniProtKB-EC"/>
</dbReference>
<evidence type="ECO:0000256" key="8">
    <source>
        <dbReference type="ARBA" id="ARBA00022777"/>
    </source>
</evidence>
<keyword evidence="7" id="KW-0547">Nucleotide-binding</keyword>
<evidence type="ECO:0000256" key="6">
    <source>
        <dbReference type="ARBA" id="ARBA00022692"/>
    </source>
</evidence>
<evidence type="ECO:0000256" key="13">
    <source>
        <dbReference type="ARBA" id="ARBA00023209"/>
    </source>
</evidence>
<keyword evidence="13" id="KW-0594">Phospholipid biosynthesis</keyword>
<evidence type="ECO:0000256" key="7">
    <source>
        <dbReference type="ARBA" id="ARBA00022741"/>
    </source>
</evidence>
<evidence type="ECO:0000256" key="10">
    <source>
        <dbReference type="ARBA" id="ARBA00022989"/>
    </source>
</evidence>
<keyword evidence="14" id="KW-1208">Phospholipid metabolism</keyword>
<dbReference type="EMBL" id="CP012288">
    <property type="protein sequence ID" value="AMV68096.1"/>
    <property type="molecule type" value="Genomic_DNA"/>
</dbReference>
<reference evidence="16 17" key="1">
    <citation type="journal article" date="2016" name="PLoS ONE">
        <title>The Identification of Novel Diagnostic Marker Genes for the Detection of Beer Spoiling Pediococcus damnosus Strains Using the BlAst Diagnostic Gene findEr.</title>
        <authorList>
            <person name="Behr J."/>
            <person name="Geissler A.J."/>
            <person name="Schmid J."/>
            <person name="Zehe A."/>
            <person name="Vogel R.F."/>
        </authorList>
    </citation>
    <scope>NUCLEOTIDE SEQUENCE [LARGE SCALE GENOMIC DNA]</scope>
    <source>
        <strain evidence="16 17">TMW 2.1535</strain>
    </source>
</reference>
<proteinExistence type="inferred from homology"/>
<evidence type="ECO:0000256" key="9">
    <source>
        <dbReference type="ARBA" id="ARBA00022840"/>
    </source>
</evidence>
<dbReference type="CDD" id="cd14265">
    <property type="entry name" value="UDPK_IM_like"/>
    <property type="match status" value="1"/>
</dbReference>
<evidence type="ECO:0000313" key="16">
    <source>
        <dbReference type="EMBL" id="AMV68096.1"/>
    </source>
</evidence>
<keyword evidence="9" id="KW-0067">ATP-binding</keyword>
<evidence type="ECO:0000256" key="14">
    <source>
        <dbReference type="ARBA" id="ARBA00023264"/>
    </source>
</evidence>
<evidence type="ECO:0000256" key="5">
    <source>
        <dbReference type="ARBA" id="ARBA00022679"/>
    </source>
</evidence>
<evidence type="ECO:0000256" key="3">
    <source>
        <dbReference type="ARBA" id="ARBA00022475"/>
    </source>
</evidence>
<keyword evidence="11" id="KW-0443">Lipid metabolism</keyword>
<feature type="transmembrane region" description="Helical" evidence="15">
    <location>
        <begin position="33"/>
        <end position="54"/>
    </location>
</feature>
<evidence type="ECO:0000256" key="4">
    <source>
        <dbReference type="ARBA" id="ARBA00022516"/>
    </source>
</evidence>
<evidence type="ECO:0000256" key="15">
    <source>
        <dbReference type="SAM" id="Phobius"/>
    </source>
</evidence>
<sequence>MLITETFNTIAENLVDLITEKNYSELGKHIKDMAAGAVLICALFSAFIGVCIFMPKIWNLIFH</sequence>
<dbReference type="InterPro" id="IPR033717">
    <property type="entry name" value="UDPK"/>
</dbReference>
<dbReference type="InterPro" id="IPR036945">
    <property type="entry name" value="DAGK_sf"/>
</dbReference>
<dbReference type="EC" id="2.7.1.107" evidence="16"/>
<keyword evidence="17" id="KW-1185">Reference proteome</keyword>
<keyword evidence="10 15" id="KW-1133">Transmembrane helix</keyword>
<comment type="similarity">
    <text evidence="2">Belongs to the bacterial diacylglycerol kinase family.</text>
</comment>
<keyword evidence="3" id="KW-1003">Cell membrane</keyword>
<keyword evidence="12 15" id="KW-0472">Membrane</keyword>
<evidence type="ECO:0000256" key="2">
    <source>
        <dbReference type="ARBA" id="ARBA00005967"/>
    </source>
</evidence>
<dbReference type="Pfam" id="PF01219">
    <property type="entry name" value="DAGK_prokar"/>
    <property type="match status" value="1"/>
</dbReference>
<comment type="subcellular location">
    <subcellularLocation>
        <location evidence="1">Cell membrane</location>
        <topology evidence="1">Multi-pass membrane protein</topology>
    </subcellularLocation>
</comment>
<keyword evidence="5 16" id="KW-0808">Transferase</keyword>
<dbReference type="Gene3D" id="1.10.287.3610">
    <property type="match status" value="1"/>
</dbReference>
<dbReference type="PANTHER" id="PTHR34299">
    <property type="entry name" value="DIACYLGLYCEROL KINASE"/>
    <property type="match status" value="1"/>
</dbReference>
<keyword evidence="6 15" id="KW-0812">Transmembrane</keyword>
<gene>
    <name evidence="16" type="ORF">ADU72_2175</name>
</gene>
<organism evidence="16 17">
    <name type="scientific">Pediococcus damnosus</name>
    <dbReference type="NCBI Taxonomy" id="51663"/>
    <lineage>
        <taxon>Bacteria</taxon>
        <taxon>Bacillati</taxon>
        <taxon>Bacillota</taxon>
        <taxon>Bacilli</taxon>
        <taxon>Lactobacillales</taxon>
        <taxon>Lactobacillaceae</taxon>
        <taxon>Pediococcus</taxon>
    </lineage>
</organism>
<dbReference type="PANTHER" id="PTHR34299:SF1">
    <property type="entry name" value="DIACYLGLYCEROL KINASE"/>
    <property type="match status" value="1"/>
</dbReference>
<keyword evidence="4" id="KW-0444">Lipid biosynthesis</keyword>
<evidence type="ECO:0000313" key="17">
    <source>
        <dbReference type="Proteomes" id="UP000076244"/>
    </source>
</evidence>
<protein>
    <submittedName>
        <fullName evidence="16">Diacylglycerol kinase</fullName>
        <ecNumber evidence="16">2.7.1.107</ecNumber>
    </submittedName>
</protein>
<dbReference type="Proteomes" id="UP000076244">
    <property type="component" value="Chromosome"/>
</dbReference>
<accession>A0ABM6A6J3</accession>
<evidence type="ECO:0000256" key="12">
    <source>
        <dbReference type="ARBA" id="ARBA00023136"/>
    </source>
</evidence>
<evidence type="ECO:0000256" key="1">
    <source>
        <dbReference type="ARBA" id="ARBA00004651"/>
    </source>
</evidence>